<evidence type="ECO:0000256" key="3">
    <source>
        <dbReference type="ARBA" id="ARBA00022741"/>
    </source>
</evidence>
<evidence type="ECO:0000259" key="8">
    <source>
        <dbReference type="Pfam" id="PF00117"/>
    </source>
</evidence>
<comment type="caution">
    <text evidence="9">The sequence shown here is derived from an EMBL/GenBank/DDBJ whole genome shotgun (WGS) entry which is preliminary data.</text>
</comment>
<evidence type="ECO:0000313" key="10">
    <source>
        <dbReference type="Proteomes" id="UP000240681"/>
    </source>
</evidence>
<dbReference type="PRINTS" id="PR00096">
    <property type="entry name" value="GATASE"/>
</dbReference>
<dbReference type="PROSITE" id="PS51273">
    <property type="entry name" value="GATASE_TYPE_1"/>
    <property type="match status" value="1"/>
</dbReference>
<dbReference type="PANTHER" id="PTHR11922:SF2">
    <property type="entry name" value="GMP SYNTHASE [GLUTAMINE-HYDROLYZING]"/>
    <property type="match status" value="1"/>
</dbReference>
<keyword evidence="2" id="KW-0436">Ligase</keyword>
<dbReference type="GO" id="GO:0005524">
    <property type="term" value="F:ATP binding"/>
    <property type="evidence" value="ECO:0007669"/>
    <property type="project" value="UniProtKB-KW"/>
</dbReference>
<evidence type="ECO:0000256" key="1">
    <source>
        <dbReference type="ARBA" id="ARBA00002332"/>
    </source>
</evidence>
<accession>A0A2R6B4H5</accession>
<dbReference type="InterPro" id="IPR004739">
    <property type="entry name" value="GMP_synth_GATase"/>
</dbReference>
<keyword evidence="5" id="KW-0658">Purine biosynthesis</keyword>
<evidence type="ECO:0000256" key="4">
    <source>
        <dbReference type="ARBA" id="ARBA00022749"/>
    </source>
</evidence>
<keyword evidence="6" id="KW-0067">ATP-binding</keyword>
<dbReference type="InterPro" id="IPR017926">
    <property type="entry name" value="GATASE"/>
</dbReference>
<dbReference type="GO" id="GO:0003921">
    <property type="term" value="F:GMP synthase activity"/>
    <property type="evidence" value="ECO:0007669"/>
    <property type="project" value="TreeGrafter"/>
</dbReference>
<keyword evidence="7" id="KW-0315">Glutamine amidotransferase</keyword>
<organism evidence="9 10">
    <name type="scientific">Candidatus Marsarchaeota G2 archaeon ECH_B_SAG-C16</name>
    <dbReference type="NCBI Taxonomy" id="1978163"/>
    <lineage>
        <taxon>Archaea</taxon>
        <taxon>Candidatus Marsarchaeota</taxon>
        <taxon>Candidatus Marsarchaeota group 2</taxon>
    </lineage>
</organism>
<dbReference type="Proteomes" id="UP000240681">
    <property type="component" value="Unassembled WGS sequence"/>
</dbReference>
<evidence type="ECO:0000256" key="5">
    <source>
        <dbReference type="ARBA" id="ARBA00022755"/>
    </source>
</evidence>
<dbReference type="PANTHER" id="PTHR11922">
    <property type="entry name" value="GMP SYNTHASE-RELATED"/>
    <property type="match status" value="1"/>
</dbReference>
<proteinExistence type="predicted"/>
<dbReference type="Pfam" id="PF00117">
    <property type="entry name" value="GATase"/>
    <property type="match status" value="1"/>
</dbReference>
<name>A0A2R6B4H5_9ARCH</name>
<dbReference type="Gene3D" id="3.40.50.880">
    <property type="match status" value="1"/>
</dbReference>
<dbReference type="PRINTS" id="PR00097">
    <property type="entry name" value="ANTSNTHASEII"/>
</dbReference>
<evidence type="ECO:0000313" key="9">
    <source>
        <dbReference type="EMBL" id="PSN93549.1"/>
    </source>
</evidence>
<dbReference type="SUPFAM" id="SSF52317">
    <property type="entry name" value="Class I glutamine amidotransferase-like"/>
    <property type="match status" value="1"/>
</dbReference>
<feature type="domain" description="Glutamine amidotransferase" evidence="8">
    <location>
        <begin position="23"/>
        <end position="197"/>
    </location>
</feature>
<evidence type="ECO:0000256" key="7">
    <source>
        <dbReference type="ARBA" id="ARBA00022962"/>
    </source>
</evidence>
<protein>
    <recommendedName>
        <fullName evidence="8">Glutamine amidotransferase domain-containing protein</fullName>
    </recommendedName>
</protein>
<evidence type="ECO:0000256" key="2">
    <source>
        <dbReference type="ARBA" id="ARBA00022598"/>
    </source>
</evidence>
<gene>
    <name evidence="9" type="ORF">B9Q09_05645</name>
</gene>
<dbReference type="AlphaFoldDB" id="A0A2R6B4H5"/>
<dbReference type="NCBIfam" id="TIGR00888">
    <property type="entry name" value="guaA_Nterm"/>
    <property type="match status" value="1"/>
</dbReference>
<sequence>MENHIPMCLEVLHVGRVYILTPGGQYNHLIFRRVLELGYEASMRHLEIDSESLRNAGAVIIGGGPGRLSLDNKVSESLKDVLINAQIPVLGICYGHQLLAHLFGGVVAPSAKPEFGPATIRVIERDELFEDVPNTFTAWLSHNDEVVELPKNFEVLADSQECAFQAVKNVNSMIYGVQFHVEVEHTQHGKQVLGNFLRLAKR</sequence>
<keyword evidence="4" id="KW-0332">GMP biosynthesis</keyword>
<evidence type="ECO:0000256" key="6">
    <source>
        <dbReference type="ARBA" id="ARBA00022840"/>
    </source>
</evidence>
<keyword evidence="3" id="KW-0547">Nucleotide-binding</keyword>
<reference evidence="9 10" key="1">
    <citation type="submission" date="2017-04" db="EMBL/GenBank/DDBJ databases">
        <title>Novel microbial lineages endemic to geothermal iron-oxide mats fill important gaps in the evolutionary history of Archaea.</title>
        <authorList>
            <person name="Jay Z.J."/>
            <person name="Beam J.P."/>
            <person name="Dlakic M."/>
            <person name="Rusch D.B."/>
            <person name="Kozubal M.A."/>
            <person name="Inskeep W.P."/>
        </authorList>
    </citation>
    <scope>NUCLEOTIDE SEQUENCE [LARGE SCALE GENOMIC DNA]</scope>
    <source>
        <strain evidence="9">ECH_B_SAG-C16</strain>
    </source>
</reference>
<comment type="function">
    <text evidence="1">Catalyzes the synthesis of GMP from XMP.</text>
</comment>
<dbReference type="InterPro" id="IPR029062">
    <property type="entry name" value="Class_I_gatase-like"/>
</dbReference>
<dbReference type="GO" id="GO:0005829">
    <property type="term" value="C:cytosol"/>
    <property type="evidence" value="ECO:0007669"/>
    <property type="project" value="TreeGrafter"/>
</dbReference>
<dbReference type="EMBL" id="NEXK01000104">
    <property type="protein sequence ID" value="PSN93549.1"/>
    <property type="molecule type" value="Genomic_DNA"/>
</dbReference>